<dbReference type="AlphaFoldDB" id="A0A9P7C550"/>
<proteinExistence type="predicted"/>
<protein>
    <submittedName>
        <fullName evidence="1">Uncharacterized protein</fullName>
    </submittedName>
</protein>
<keyword evidence="2" id="KW-1185">Reference proteome</keyword>
<dbReference type="Proteomes" id="UP000740926">
    <property type="component" value="Unassembled WGS sequence"/>
</dbReference>
<sequence>MPTLMPPTPLVFSVRPAGEEVALLLNANEKHSINAGVLGQEVVDDLSAGEGAAHRCHRRTATKQPAITIAGHQELKCALMRPL</sequence>
<name>A0A9P7C550_9FUNG</name>
<evidence type="ECO:0000313" key="1">
    <source>
        <dbReference type="EMBL" id="KAG1535600.1"/>
    </source>
</evidence>
<accession>A0A9P7C550</accession>
<dbReference type="EMBL" id="JAANIU010008201">
    <property type="protein sequence ID" value="KAG1535600.1"/>
    <property type="molecule type" value="Genomic_DNA"/>
</dbReference>
<gene>
    <name evidence="1" type="ORF">G6F50_015266</name>
</gene>
<reference evidence="1 2" key="1">
    <citation type="journal article" date="2020" name="Microb. Genom.">
        <title>Genetic diversity of clinical and environmental Mucorales isolates obtained from an investigation of mucormycosis cases among solid organ transplant recipients.</title>
        <authorList>
            <person name="Nguyen M.H."/>
            <person name="Kaul D."/>
            <person name="Muto C."/>
            <person name="Cheng S.J."/>
            <person name="Richter R.A."/>
            <person name="Bruno V.M."/>
            <person name="Liu G."/>
            <person name="Beyhan S."/>
            <person name="Sundermann A.J."/>
            <person name="Mounaud S."/>
            <person name="Pasculle A.W."/>
            <person name="Nierman W.C."/>
            <person name="Driscoll E."/>
            <person name="Cumbie R."/>
            <person name="Clancy C.J."/>
            <person name="Dupont C.L."/>
        </authorList>
    </citation>
    <scope>NUCLEOTIDE SEQUENCE [LARGE SCALE GENOMIC DNA]</scope>
    <source>
        <strain evidence="1 2">GL24</strain>
    </source>
</reference>
<organism evidence="1 2">
    <name type="scientific">Rhizopus delemar</name>
    <dbReference type="NCBI Taxonomy" id="936053"/>
    <lineage>
        <taxon>Eukaryota</taxon>
        <taxon>Fungi</taxon>
        <taxon>Fungi incertae sedis</taxon>
        <taxon>Mucoromycota</taxon>
        <taxon>Mucoromycotina</taxon>
        <taxon>Mucoromycetes</taxon>
        <taxon>Mucorales</taxon>
        <taxon>Mucorineae</taxon>
        <taxon>Rhizopodaceae</taxon>
        <taxon>Rhizopus</taxon>
    </lineage>
</organism>
<comment type="caution">
    <text evidence="1">The sequence shown here is derived from an EMBL/GenBank/DDBJ whole genome shotgun (WGS) entry which is preliminary data.</text>
</comment>
<evidence type="ECO:0000313" key="2">
    <source>
        <dbReference type="Proteomes" id="UP000740926"/>
    </source>
</evidence>